<keyword evidence="7 8" id="KW-0131">Cell cycle</keyword>
<dbReference type="Proteomes" id="UP000243900">
    <property type="component" value="Unassembled WGS sequence"/>
</dbReference>
<organism evidence="13 14">
    <name type="scientific">Amnimonas aquatica</name>
    <dbReference type="NCBI Taxonomy" id="2094561"/>
    <lineage>
        <taxon>Bacteria</taxon>
        <taxon>Pseudomonadati</taxon>
        <taxon>Pseudomonadota</taxon>
        <taxon>Gammaproteobacteria</taxon>
        <taxon>Moraxellales</taxon>
        <taxon>Moraxellaceae</taxon>
        <taxon>Amnimonas</taxon>
    </lineage>
</organism>
<dbReference type="GO" id="GO:0032153">
    <property type="term" value="C:cell division site"/>
    <property type="evidence" value="ECO:0007669"/>
    <property type="project" value="TreeGrafter"/>
</dbReference>
<dbReference type="Gene3D" id="3.30.1400.10">
    <property type="entry name" value="ZipA, C-terminal FtsZ-binding domain"/>
    <property type="match status" value="1"/>
</dbReference>
<gene>
    <name evidence="13" type="primary">zipA</name>
    <name evidence="13" type="ORF">C5O18_03195</name>
</gene>
<evidence type="ECO:0000256" key="9">
    <source>
        <dbReference type="RuleBase" id="RU003613"/>
    </source>
</evidence>
<proteinExistence type="inferred from homology"/>
<evidence type="ECO:0000256" key="11">
    <source>
        <dbReference type="SAM" id="Phobius"/>
    </source>
</evidence>
<keyword evidence="5 11" id="KW-1133">Transmembrane helix</keyword>
<accession>A0A2P6ATU2</accession>
<comment type="function">
    <text evidence="8">Essential cell division protein that stabilizes the FtsZ protofilaments by cross-linking them and that serves as a cytoplasmic membrane anchor for the Z ring. Also required for the recruitment to the septal ring of downstream cell division proteins.</text>
</comment>
<keyword evidence="2 9" id="KW-0997">Cell inner membrane</keyword>
<evidence type="ECO:0000256" key="2">
    <source>
        <dbReference type="ARBA" id="ARBA00022519"/>
    </source>
</evidence>
<dbReference type="GO" id="GO:0000917">
    <property type="term" value="P:division septum assembly"/>
    <property type="evidence" value="ECO:0007669"/>
    <property type="project" value="TreeGrafter"/>
</dbReference>
<evidence type="ECO:0000256" key="8">
    <source>
        <dbReference type="RuleBase" id="RU003612"/>
    </source>
</evidence>
<feature type="compositionally biased region" description="Low complexity" evidence="10">
    <location>
        <begin position="76"/>
        <end position="106"/>
    </location>
</feature>
<dbReference type="Pfam" id="PF04354">
    <property type="entry name" value="ZipA_C"/>
    <property type="match status" value="1"/>
</dbReference>
<name>A0A2P6ATU2_9GAMM</name>
<keyword evidence="6 9" id="KW-0472">Membrane</keyword>
<feature type="domain" description="ZipA C-terminal FtsZ-binding" evidence="12">
    <location>
        <begin position="188"/>
        <end position="316"/>
    </location>
</feature>
<reference evidence="14" key="1">
    <citation type="submission" date="2018-02" db="EMBL/GenBank/DDBJ databases">
        <title>Genome sequencing of Solimonas sp. HR-BB.</title>
        <authorList>
            <person name="Lee Y."/>
            <person name="Jeon C.O."/>
        </authorList>
    </citation>
    <scope>NUCLEOTIDE SEQUENCE [LARGE SCALE GENOMIC DNA]</scope>
    <source>
        <strain evidence="14">HR-E</strain>
    </source>
</reference>
<dbReference type="RefSeq" id="WP_105191412.1">
    <property type="nucleotide sequence ID" value="NZ_PTQZ01000043.1"/>
</dbReference>
<protein>
    <recommendedName>
        <fullName evidence="8">Cell division protein ZipA</fullName>
    </recommendedName>
</protein>
<evidence type="ECO:0000313" key="14">
    <source>
        <dbReference type="Proteomes" id="UP000243900"/>
    </source>
</evidence>
<dbReference type="AlphaFoldDB" id="A0A2P6ATU2"/>
<dbReference type="GO" id="GO:0005886">
    <property type="term" value="C:plasma membrane"/>
    <property type="evidence" value="ECO:0007669"/>
    <property type="project" value="UniProtKB-SubCell"/>
</dbReference>
<evidence type="ECO:0000256" key="4">
    <source>
        <dbReference type="ARBA" id="ARBA00022692"/>
    </source>
</evidence>
<evidence type="ECO:0000256" key="5">
    <source>
        <dbReference type="ARBA" id="ARBA00022989"/>
    </source>
</evidence>
<evidence type="ECO:0000259" key="12">
    <source>
        <dbReference type="SMART" id="SM00771"/>
    </source>
</evidence>
<evidence type="ECO:0000256" key="10">
    <source>
        <dbReference type="SAM" id="MobiDB-lite"/>
    </source>
</evidence>
<keyword evidence="4 9" id="KW-0812">Transmembrane</keyword>
<dbReference type="InterPro" id="IPR007449">
    <property type="entry name" value="ZipA_FtsZ-bd_C"/>
</dbReference>
<evidence type="ECO:0000256" key="3">
    <source>
        <dbReference type="ARBA" id="ARBA00022618"/>
    </source>
</evidence>
<feature type="region of interest" description="Disordered" evidence="10">
    <location>
        <begin position="69"/>
        <end position="136"/>
    </location>
</feature>
<dbReference type="SMART" id="SM00771">
    <property type="entry name" value="ZipA_C"/>
    <property type="match status" value="1"/>
</dbReference>
<feature type="transmembrane region" description="Helical" evidence="11">
    <location>
        <begin position="6"/>
        <end position="23"/>
    </location>
</feature>
<comment type="subcellular location">
    <subcellularLocation>
        <location evidence="9">Cell inner membrane</location>
        <topology evidence="9">Single-pass type I membrane protein</topology>
    </subcellularLocation>
</comment>
<evidence type="ECO:0000256" key="1">
    <source>
        <dbReference type="ARBA" id="ARBA00022475"/>
    </source>
</evidence>
<dbReference type="SUPFAM" id="SSF64383">
    <property type="entry name" value="Cell-division protein ZipA, C-terminal domain"/>
    <property type="match status" value="1"/>
</dbReference>
<dbReference type="PANTHER" id="PTHR38685">
    <property type="entry name" value="CELL DIVISION PROTEIN ZIPA"/>
    <property type="match status" value="1"/>
</dbReference>
<dbReference type="InterPro" id="IPR036765">
    <property type="entry name" value="ZipA_FtsZ-bd_C_sf"/>
</dbReference>
<feature type="compositionally biased region" description="Low complexity" evidence="10">
    <location>
        <begin position="122"/>
        <end position="136"/>
    </location>
</feature>
<dbReference type="OrthoDB" id="7054914at2"/>
<dbReference type="EMBL" id="PTQZ01000043">
    <property type="protein sequence ID" value="PQA48560.1"/>
    <property type="molecule type" value="Genomic_DNA"/>
</dbReference>
<dbReference type="InterPro" id="IPR011919">
    <property type="entry name" value="Cell_div_ZipA"/>
</dbReference>
<evidence type="ECO:0000256" key="6">
    <source>
        <dbReference type="ARBA" id="ARBA00023136"/>
    </source>
</evidence>
<evidence type="ECO:0000313" key="13">
    <source>
        <dbReference type="EMBL" id="PQA48560.1"/>
    </source>
</evidence>
<dbReference type="PANTHER" id="PTHR38685:SF1">
    <property type="entry name" value="CELL DIVISION PROTEIN ZIPA"/>
    <property type="match status" value="1"/>
</dbReference>
<dbReference type="NCBIfam" id="TIGR02205">
    <property type="entry name" value="septum_zipA"/>
    <property type="match status" value="1"/>
</dbReference>
<comment type="caution">
    <text evidence="13">The sequence shown here is derived from an EMBL/GenBank/DDBJ whole genome shotgun (WGS) entry which is preliminary data.</text>
</comment>
<keyword evidence="14" id="KW-1185">Reference proteome</keyword>
<keyword evidence="3 8" id="KW-0132">Cell division</keyword>
<comment type="similarity">
    <text evidence="8">Belongs to the ZipA family.</text>
</comment>
<sequence length="327" mass="35608">MMHQPLIWLAAGALLIVVCLAWWRARSRRLRLRIEHVPSERLDSTPVERQEILGPARVRERRVEPVLSPVAEPSGAAPTPDAAAVEPAAAVADEAPVEDAAATADPVSEDRPGNDTADAGVAAEEPAEPAAAEAAAPAPVLTQVDLFPEATVPVRLPESGVQALFQGIEMDPVDPTQRKSVETQLPDIDMVLSLHVMARTQAFDGGRLLALLLQYGMRFGDMNIFHRHEFPTGQGMVLFSLAQAMEPGTFNLDIMERDTVPGVSLFMSLPGYKSLAAYDLMVDTARRLAQELGGDLLDQNSQTVTAGQFDTWREQVIEFERKRLMSS</sequence>
<keyword evidence="1 9" id="KW-1003">Cell membrane</keyword>
<evidence type="ECO:0000256" key="7">
    <source>
        <dbReference type="ARBA" id="ARBA00023306"/>
    </source>
</evidence>